<gene>
    <name evidence="4" type="ORF">BKP35_08415</name>
</gene>
<dbReference type="EMBL" id="MLQQ01000013">
    <property type="protein sequence ID" value="OIJ13793.1"/>
    <property type="molecule type" value="Genomic_DNA"/>
</dbReference>
<sequence>MEHTNIALILIDVINDFQFDDGEQLLAQALSAAKNIANLKERAKMYNIPIIYVNDNFKNWDLDFVELVEQCLRQEERDKPFVKLLKPNIGDYHILKPSYSGFYATPLQLLLDDLNIDTLIITGVAGDMCVQFTANDAFMRGFNLYVPKDCIASKTEAANDIALKQMKEILKADITVADQVVLHHYIQ</sequence>
<protein>
    <submittedName>
        <fullName evidence="4">Isochorismatase</fullName>
    </submittedName>
</protein>
<dbReference type="AlphaFoldDB" id="A0A1S2LNV0"/>
<reference evidence="4 5" key="1">
    <citation type="submission" date="2016-10" db="EMBL/GenBank/DDBJ databases">
        <title>Draft genome sequences of four alkaliphilic bacteria belonging to the Anaerobacillus genus.</title>
        <authorList>
            <person name="Bassil N.M."/>
            <person name="Lloyd J.R."/>
        </authorList>
    </citation>
    <scope>NUCLEOTIDE SEQUENCE [LARGE SCALE GENOMIC DNA]</scope>
    <source>
        <strain evidence="4 5">DSM 15340</strain>
    </source>
</reference>
<accession>A0A1S2LNV0</accession>
<dbReference type="Pfam" id="PF00857">
    <property type="entry name" value="Isochorismatase"/>
    <property type="match status" value="1"/>
</dbReference>
<evidence type="ECO:0000313" key="5">
    <source>
        <dbReference type="Proteomes" id="UP000180098"/>
    </source>
</evidence>
<dbReference type="GO" id="GO:0016787">
    <property type="term" value="F:hydrolase activity"/>
    <property type="evidence" value="ECO:0007669"/>
    <property type="project" value="UniProtKB-KW"/>
</dbReference>
<dbReference type="InterPro" id="IPR036380">
    <property type="entry name" value="Isochorismatase-like_sf"/>
</dbReference>
<comment type="caution">
    <text evidence="4">The sequence shown here is derived from an EMBL/GenBank/DDBJ whole genome shotgun (WGS) entry which is preliminary data.</text>
</comment>
<proteinExistence type="inferred from homology"/>
<feature type="domain" description="Isochorismatase-like" evidence="3">
    <location>
        <begin position="7"/>
        <end position="170"/>
    </location>
</feature>
<name>A0A1S2LNV0_9BACI</name>
<dbReference type="InterPro" id="IPR050272">
    <property type="entry name" value="Isochorismatase-like_hydrls"/>
</dbReference>
<dbReference type="SUPFAM" id="SSF52499">
    <property type="entry name" value="Isochorismatase-like hydrolases"/>
    <property type="match status" value="1"/>
</dbReference>
<dbReference type="InterPro" id="IPR000868">
    <property type="entry name" value="Isochorismatase-like_dom"/>
</dbReference>
<evidence type="ECO:0000259" key="3">
    <source>
        <dbReference type="Pfam" id="PF00857"/>
    </source>
</evidence>
<dbReference type="PANTHER" id="PTHR43540">
    <property type="entry name" value="PEROXYUREIDOACRYLATE/UREIDOACRYLATE AMIDOHYDROLASE-RELATED"/>
    <property type="match status" value="1"/>
</dbReference>
<evidence type="ECO:0000256" key="2">
    <source>
        <dbReference type="ARBA" id="ARBA00022801"/>
    </source>
</evidence>
<keyword evidence="2" id="KW-0378">Hydrolase</keyword>
<comment type="similarity">
    <text evidence="1">Belongs to the isochorismatase family.</text>
</comment>
<dbReference type="CDD" id="cd00431">
    <property type="entry name" value="cysteine_hydrolases"/>
    <property type="match status" value="1"/>
</dbReference>
<evidence type="ECO:0000313" key="4">
    <source>
        <dbReference type="EMBL" id="OIJ13793.1"/>
    </source>
</evidence>
<organism evidence="4 5">
    <name type="scientific">Anaerobacillus arseniciselenatis</name>
    <dbReference type="NCBI Taxonomy" id="85682"/>
    <lineage>
        <taxon>Bacteria</taxon>
        <taxon>Bacillati</taxon>
        <taxon>Bacillota</taxon>
        <taxon>Bacilli</taxon>
        <taxon>Bacillales</taxon>
        <taxon>Bacillaceae</taxon>
        <taxon>Anaerobacillus</taxon>
    </lineage>
</organism>
<dbReference type="PANTHER" id="PTHR43540:SF6">
    <property type="entry name" value="ISOCHORISMATASE-LIKE DOMAIN-CONTAINING PROTEIN"/>
    <property type="match status" value="1"/>
</dbReference>
<evidence type="ECO:0000256" key="1">
    <source>
        <dbReference type="ARBA" id="ARBA00006336"/>
    </source>
</evidence>
<keyword evidence="5" id="KW-1185">Reference proteome</keyword>
<dbReference type="Gene3D" id="3.40.50.850">
    <property type="entry name" value="Isochorismatase-like"/>
    <property type="match status" value="1"/>
</dbReference>
<dbReference type="Proteomes" id="UP000180098">
    <property type="component" value="Unassembled WGS sequence"/>
</dbReference>